<evidence type="ECO:0000259" key="11">
    <source>
        <dbReference type="PROSITE" id="PS51669"/>
    </source>
</evidence>
<name>A0A179BJI1_ACIFR</name>
<dbReference type="AlphaFoldDB" id="A0A179BJI1"/>
<dbReference type="Gene3D" id="2.40.40.20">
    <property type="match status" value="1"/>
</dbReference>
<comment type="caution">
    <text evidence="12">The sequence shown here is derived from an EMBL/GenBank/DDBJ whole genome shotgun (WGS) entry which is preliminary data.</text>
</comment>
<dbReference type="Gene3D" id="1.10.10.1100">
    <property type="entry name" value="BFD-like [2Fe-2S]-binding domain"/>
    <property type="match status" value="1"/>
</dbReference>
<comment type="similarity">
    <text evidence="3">Belongs to the prokaryotic molybdopterin-containing oxidoreductase family. NasA/NapA/NarB subfamily.</text>
</comment>
<keyword evidence="13" id="KW-1185">Reference proteome</keyword>
<dbReference type="PANTHER" id="PTHR43105">
    <property type="entry name" value="RESPIRATORY NITRATE REDUCTASE"/>
    <property type="match status" value="1"/>
</dbReference>
<accession>A0A179BJI1</accession>
<sequence length="933" mass="102824">MTLIRPQSGQPLRRLESKSACPYCGTGCGVIIEHDGQHITGVRGDPDHPANFGQLCSKGSNLHLTSRGDDRAREPLQHQRGSENWSPLRWPEALMQMAKVWAEIIHTQGPQAVAFYVSGQLSTEDYYVVNKLAKGFIGTNHIDTNSRLCMASAVTGYKSSLGMDSVPCGYEDFDSADCLFIVGANVAYAHPILFRRIEAAKLRRPELQIIVVDPRRTPTAAIADIFLPIQPGTDVALFHGMLHILIWEGFLNRAFIETHTEGWEELKARVQNYTPQWVAETCAIPVADLRAAAIAFGQAPAALSLWCQGLNQSSHGTDKNVALINLHLATGQIGRPGAGPFSLTGQPNAMGGRETGGMPALLPGHREIANPEHRAEIAALWGVESLHPQPGYTAVPLFQALERGEIETVWITCTNPVLSMPDQTQVQRALEKARLVVLQDSFLGTETAAYADLLLPAASWGEREALVTNSERRITHLRTAVPAPGSALPDWMIFRDFAFILGDALDALNHPLPSAKDASWAARAQRMFNFADSTSIFLEYRECTRGRDLDITGLDFSVLDNQGPQQWPYPEGAVAGQARLYADGVFPTPSGRARFRDPEYLGVAEEIDARYPLRLTTGRLRDHWHSMSRTGKVAALFASDAEAFLEIQPDDARRLNLDNDMLAKVSSRRGNNILRVRVNADLQPGLLFAPMHFGRRYAPAALCNQLTLAAIDPISGEPEFKHTAVQVEPVLFPWQGTILRLLDKDAYFHAAQQIARQFPYASLARMRRGEREGFILRIAGEQAPAASDIQAWDQALGMDSLDIIDYDDGRRGIRKRLCIRQDQLYAARLFGEDVTRDWLRELLLSAADVHSYRHALFAPKVPTDMGTWVRSRGVCACTGVDERILQQHVAAGAVTLGQIAQACGAGGECGSCKPEILDIIRLMRREASCAPRL</sequence>
<dbReference type="Pfam" id="PF00384">
    <property type="entry name" value="Molybdopterin"/>
    <property type="match status" value="1"/>
</dbReference>
<keyword evidence="7" id="KW-0560">Oxidoreductase</keyword>
<keyword evidence="10" id="KW-0534">Nitrate assimilation</keyword>
<dbReference type="Gene3D" id="2.20.25.90">
    <property type="entry name" value="ADC-like domains"/>
    <property type="match status" value="1"/>
</dbReference>
<dbReference type="SUPFAM" id="SSF50692">
    <property type="entry name" value="ADC-like"/>
    <property type="match status" value="1"/>
</dbReference>
<evidence type="ECO:0000256" key="7">
    <source>
        <dbReference type="ARBA" id="ARBA00023002"/>
    </source>
</evidence>
<dbReference type="GO" id="GO:0016491">
    <property type="term" value="F:oxidoreductase activity"/>
    <property type="evidence" value="ECO:0007669"/>
    <property type="project" value="UniProtKB-KW"/>
</dbReference>
<comment type="cofactor">
    <cofactor evidence="2">
        <name>[4Fe-4S] cluster</name>
        <dbReference type="ChEBI" id="CHEBI:49883"/>
    </cofactor>
</comment>
<evidence type="ECO:0000256" key="8">
    <source>
        <dbReference type="ARBA" id="ARBA00023004"/>
    </source>
</evidence>
<proteinExistence type="inferred from homology"/>
<evidence type="ECO:0000256" key="5">
    <source>
        <dbReference type="ARBA" id="ARBA00022505"/>
    </source>
</evidence>
<keyword evidence="6" id="KW-0479">Metal-binding</keyword>
<evidence type="ECO:0000313" key="12">
    <source>
        <dbReference type="EMBL" id="OAP91445.1"/>
    </source>
</evidence>
<dbReference type="PROSITE" id="PS00551">
    <property type="entry name" value="MOLYBDOPTERIN_PROK_1"/>
    <property type="match status" value="1"/>
</dbReference>
<keyword evidence="5" id="KW-0500">Molybdenum</keyword>
<dbReference type="Pfam" id="PF04324">
    <property type="entry name" value="Fer2_BFD"/>
    <property type="match status" value="1"/>
</dbReference>
<evidence type="ECO:0000256" key="2">
    <source>
        <dbReference type="ARBA" id="ARBA00001966"/>
    </source>
</evidence>
<dbReference type="Gene3D" id="3.40.50.740">
    <property type="match status" value="1"/>
</dbReference>
<dbReference type="InterPro" id="IPR050123">
    <property type="entry name" value="Prok_molybdopt-oxidoreductase"/>
</dbReference>
<evidence type="ECO:0000256" key="10">
    <source>
        <dbReference type="ARBA" id="ARBA00023063"/>
    </source>
</evidence>
<dbReference type="PANTHER" id="PTHR43105:SF9">
    <property type="entry name" value="NADPH-FE(3+) OXIDOREDUCTASE SUBUNIT ALPHA"/>
    <property type="match status" value="1"/>
</dbReference>
<evidence type="ECO:0000256" key="3">
    <source>
        <dbReference type="ARBA" id="ARBA00008747"/>
    </source>
</evidence>
<evidence type="ECO:0000313" key="13">
    <source>
        <dbReference type="Proteomes" id="UP000078302"/>
    </source>
</evidence>
<reference evidence="12 13" key="1">
    <citation type="submission" date="2016-04" db="EMBL/GenBank/DDBJ databases">
        <title>Acidithiobacillus ferrooxidans genome sequencing and assembly.</title>
        <authorList>
            <person name="Zhou Z."/>
        </authorList>
    </citation>
    <scope>NUCLEOTIDE SEQUENCE [LARGE SCALE GENOMIC DNA]</scope>
    <source>
        <strain evidence="12 13">BY0502</strain>
    </source>
</reference>
<dbReference type="Pfam" id="PF04879">
    <property type="entry name" value="Molybdop_Fe4S4"/>
    <property type="match status" value="1"/>
</dbReference>
<dbReference type="InterPro" id="IPR027467">
    <property type="entry name" value="MopterinOxRdtase_cofactor_BS"/>
</dbReference>
<dbReference type="InterPro" id="IPR041854">
    <property type="entry name" value="BFD-like_2Fe2S-bd_dom_sf"/>
</dbReference>
<dbReference type="GO" id="GO:0051539">
    <property type="term" value="F:4 iron, 4 sulfur cluster binding"/>
    <property type="evidence" value="ECO:0007669"/>
    <property type="project" value="UniProtKB-KW"/>
</dbReference>
<evidence type="ECO:0000256" key="1">
    <source>
        <dbReference type="ARBA" id="ARBA00001942"/>
    </source>
</evidence>
<comment type="cofactor">
    <cofactor evidence="1">
        <name>Mo-bis(molybdopterin guanine dinucleotide)</name>
        <dbReference type="ChEBI" id="CHEBI:60539"/>
    </cofactor>
</comment>
<dbReference type="PROSITE" id="PS00490">
    <property type="entry name" value="MOLYBDOPTERIN_PROK_2"/>
    <property type="match status" value="1"/>
</dbReference>
<keyword evidence="9" id="KW-0411">Iron-sulfur</keyword>
<dbReference type="RefSeq" id="WP_064218920.1">
    <property type="nucleotide sequence ID" value="NZ_LVXZ01000082.1"/>
</dbReference>
<feature type="domain" description="4Fe-4S Mo/W bis-MGD-type" evidence="11">
    <location>
        <begin position="14"/>
        <end position="70"/>
    </location>
</feature>
<organism evidence="12 13">
    <name type="scientific">Acidithiobacillus ferrooxidans</name>
    <name type="common">Thiobacillus ferrooxidans</name>
    <dbReference type="NCBI Taxonomy" id="920"/>
    <lineage>
        <taxon>Bacteria</taxon>
        <taxon>Pseudomonadati</taxon>
        <taxon>Pseudomonadota</taxon>
        <taxon>Acidithiobacillia</taxon>
        <taxon>Acidithiobacillales</taxon>
        <taxon>Acidithiobacillaceae</taxon>
        <taxon>Acidithiobacillus</taxon>
    </lineage>
</organism>
<dbReference type="GO" id="GO:0016020">
    <property type="term" value="C:membrane"/>
    <property type="evidence" value="ECO:0007669"/>
    <property type="project" value="TreeGrafter"/>
</dbReference>
<dbReference type="EMBL" id="LVXZ01000082">
    <property type="protein sequence ID" value="OAP91445.1"/>
    <property type="molecule type" value="Genomic_DNA"/>
</dbReference>
<dbReference type="Pfam" id="PF01568">
    <property type="entry name" value="Molydop_binding"/>
    <property type="match status" value="1"/>
</dbReference>
<dbReference type="InterPro" id="IPR006963">
    <property type="entry name" value="Mopterin_OxRdtase_4Fe-4S_dom"/>
</dbReference>
<dbReference type="InterPro" id="IPR041957">
    <property type="entry name" value="CT_Nitrate-R-NapA-like"/>
</dbReference>
<dbReference type="GO" id="GO:0043546">
    <property type="term" value="F:molybdopterin cofactor binding"/>
    <property type="evidence" value="ECO:0007669"/>
    <property type="project" value="InterPro"/>
</dbReference>
<dbReference type="OrthoDB" id="9803192at2"/>
<dbReference type="GO" id="GO:0046872">
    <property type="term" value="F:metal ion binding"/>
    <property type="evidence" value="ECO:0007669"/>
    <property type="project" value="UniProtKB-KW"/>
</dbReference>
<dbReference type="GO" id="GO:0045333">
    <property type="term" value="P:cellular respiration"/>
    <property type="evidence" value="ECO:0007669"/>
    <property type="project" value="UniProtKB-ARBA"/>
</dbReference>
<dbReference type="Gene3D" id="3.40.228.10">
    <property type="entry name" value="Dimethylsulfoxide Reductase, domain 2"/>
    <property type="match status" value="1"/>
</dbReference>
<dbReference type="SUPFAM" id="SSF53706">
    <property type="entry name" value="Formate dehydrogenase/DMSO reductase, domains 1-3"/>
    <property type="match status" value="1"/>
</dbReference>
<dbReference type="InterPro" id="IPR009010">
    <property type="entry name" value="Asp_de-COase-like_dom_sf"/>
</dbReference>
<evidence type="ECO:0000256" key="4">
    <source>
        <dbReference type="ARBA" id="ARBA00022485"/>
    </source>
</evidence>
<dbReference type="GO" id="GO:0042128">
    <property type="term" value="P:nitrate assimilation"/>
    <property type="evidence" value="ECO:0007669"/>
    <property type="project" value="UniProtKB-KW"/>
</dbReference>
<dbReference type="InterPro" id="IPR006655">
    <property type="entry name" value="Mopterin_OxRdtase_prok_CS"/>
</dbReference>
<dbReference type="InterPro" id="IPR006656">
    <property type="entry name" value="Mopterin_OxRdtase"/>
</dbReference>
<dbReference type="InterPro" id="IPR007419">
    <property type="entry name" value="BFD-like_2Fe2S-bd_dom"/>
</dbReference>
<keyword evidence="8" id="KW-0408">Iron</keyword>
<dbReference type="SMART" id="SM00926">
    <property type="entry name" value="Molybdop_Fe4S4"/>
    <property type="match status" value="1"/>
</dbReference>
<dbReference type="GO" id="GO:1990204">
    <property type="term" value="C:oxidoreductase complex"/>
    <property type="evidence" value="ECO:0007669"/>
    <property type="project" value="UniProtKB-ARBA"/>
</dbReference>
<dbReference type="PROSITE" id="PS51669">
    <property type="entry name" value="4FE4S_MOW_BIS_MGD"/>
    <property type="match status" value="1"/>
</dbReference>
<dbReference type="InterPro" id="IPR006657">
    <property type="entry name" value="MoPterin_dinucl-bd_dom"/>
</dbReference>
<evidence type="ECO:0000256" key="6">
    <source>
        <dbReference type="ARBA" id="ARBA00022723"/>
    </source>
</evidence>
<evidence type="ECO:0000256" key="9">
    <source>
        <dbReference type="ARBA" id="ARBA00023014"/>
    </source>
</evidence>
<gene>
    <name evidence="12" type="ORF">A4H96_06975</name>
</gene>
<keyword evidence="4" id="KW-0004">4Fe-4S</keyword>
<dbReference type="CDD" id="cd02791">
    <property type="entry name" value="MopB_CT_Nitrate-R-NapA-like"/>
    <property type="match status" value="1"/>
</dbReference>
<dbReference type="CDD" id="cd02754">
    <property type="entry name" value="MopB_Nitrate-R-NapA-like"/>
    <property type="match status" value="1"/>
</dbReference>
<dbReference type="Proteomes" id="UP000078302">
    <property type="component" value="Unassembled WGS sequence"/>
</dbReference>
<protein>
    <submittedName>
        <fullName evidence="12">Nitrate reductase</fullName>
    </submittedName>
</protein>